<dbReference type="Gene3D" id="2.60.120.650">
    <property type="entry name" value="Cupin"/>
    <property type="match status" value="1"/>
</dbReference>
<dbReference type="GO" id="GO:0010468">
    <property type="term" value="P:regulation of gene expression"/>
    <property type="evidence" value="ECO:0007669"/>
    <property type="project" value="TreeGrafter"/>
</dbReference>
<evidence type="ECO:0000259" key="1">
    <source>
        <dbReference type="PROSITE" id="PS51183"/>
    </source>
</evidence>
<protein>
    <submittedName>
        <fullName evidence="3">JmjC domain, hydroxylase-domain-containing protein</fullName>
    </submittedName>
</protein>
<dbReference type="AlphaFoldDB" id="A0A4P9WM67"/>
<gene>
    <name evidence="3" type="ORF">BDK51DRAFT_13370</name>
</gene>
<dbReference type="PANTHER" id="PTHR10694">
    <property type="entry name" value="LYSINE-SPECIFIC DEMETHYLASE"/>
    <property type="match status" value="1"/>
</dbReference>
<feature type="domain" description="JmjN" evidence="1">
    <location>
        <begin position="1"/>
        <end position="35"/>
    </location>
</feature>
<reference evidence="4" key="1">
    <citation type="journal article" date="2018" name="Nat. Microbiol.">
        <title>Leveraging single-cell genomics to expand the fungal tree of life.</title>
        <authorList>
            <person name="Ahrendt S.R."/>
            <person name="Quandt C.A."/>
            <person name="Ciobanu D."/>
            <person name="Clum A."/>
            <person name="Salamov A."/>
            <person name="Andreopoulos B."/>
            <person name="Cheng J.F."/>
            <person name="Woyke T."/>
            <person name="Pelin A."/>
            <person name="Henrissat B."/>
            <person name="Reynolds N.K."/>
            <person name="Benny G.L."/>
            <person name="Smith M.E."/>
            <person name="James T.Y."/>
            <person name="Grigoriev I.V."/>
        </authorList>
    </citation>
    <scope>NUCLEOTIDE SEQUENCE [LARGE SCALE GENOMIC DNA]</scope>
</reference>
<dbReference type="Proteomes" id="UP000269721">
    <property type="component" value="Unassembled WGS sequence"/>
</dbReference>
<organism evidence="3 4">
    <name type="scientific">Blyttiomyces helicus</name>
    <dbReference type="NCBI Taxonomy" id="388810"/>
    <lineage>
        <taxon>Eukaryota</taxon>
        <taxon>Fungi</taxon>
        <taxon>Fungi incertae sedis</taxon>
        <taxon>Chytridiomycota</taxon>
        <taxon>Chytridiomycota incertae sedis</taxon>
        <taxon>Chytridiomycetes</taxon>
        <taxon>Chytridiomycetes incertae sedis</taxon>
        <taxon>Blyttiomyces</taxon>
    </lineage>
</organism>
<sequence length="344" mass="39355">LAQFEDFAAFMLAIEPYGHEAGIVKIIPPQEWTGSLPNIEPRLKQVRIRKPIIQEINGGGLPAGAYFQMNIEQRKTYSVQDWFDYCSSPVYKPPLFDENGKAIFEQCGPKENTPINFDIVKSSERFSPEYCADLERFYWRNITYVSPVYGADMLGSLFDDQEVEEDSNGWNLARLDNLLNRVNVFLPGVNSPYLYFGMWKATFAWHLEDMDLYSINYIHFGAPKQWYVVPPAHRQRFEALAKSIFSDEASNCPEFLRHKTCILSPKILANHSIPMHRLVQHAGEFVVTFPYGYHQGYNLGFNCAESVNFALDSWVTVGKKASYCHCISDSVKLDVAGIFDPQPE</sequence>
<proteinExistence type="predicted"/>
<dbReference type="GO" id="GO:0005634">
    <property type="term" value="C:nucleus"/>
    <property type="evidence" value="ECO:0007669"/>
    <property type="project" value="TreeGrafter"/>
</dbReference>
<feature type="non-terminal residue" evidence="3">
    <location>
        <position position="344"/>
    </location>
</feature>
<name>A0A4P9WM67_9FUNG</name>
<feature type="domain" description="JmjC" evidence="2">
    <location>
        <begin position="164"/>
        <end position="326"/>
    </location>
</feature>
<dbReference type="GO" id="GO:0051864">
    <property type="term" value="F:histone H3K36 demethylase activity"/>
    <property type="evidence" value="ECO:0007669"/>
    <property type="project" value="TreeGrafter"/>
</dbReference>
<dbReference type="Pfam" id="PF02375">
    <property type="entry name" value="JmjN"/>
    <property type="match status" value="1"/>
</dbReference>
<keyword evidence="4" id="KW-1185">Reference proteome</keyword>
<dbReference type="PROSITE" id="PS51184">
    <property type="entry name" value="JMJC"/>
    <property type="match status" value="1"/>
</dbReference>
<dbReference type="InterPro" id="IPR003349">
    <property type="entry name" value="JmjN"/>
</dbReference>
<dbReference type="GO" id="GO:0032454">
    <property type="term" value="F:histone H3K9 demethylase activity"/>
    <property type="evidence" value="ECO:0007669"/>
    <property type="project" value="TreeGrafter"/>
</dbReference>
<dbReference type="SMART" id="SM00545">
    <property type="entry name" value="JmjN"/>
    <property type="match status" value="1"/>
</dbReference>
<dbReference type="Pfam" id="PF02373">
    <property type="entry name" value="JmjC"/>
    <property type="match status" value="1"/>
</dbReference>
<dbReference type="PROSITE" id="PS51183">
    <property type="entry name" value="JMJN"/>
    <property type="match status" value="1"/>
</dbReference>
<evidence type="ECO:0000259" key="2">
    <source>
        <dbReference type="PROSITE" id="PS51184"/>
    </source>
</evidence>
<dbReference type="OrthoDB" id="9547406at2759"/>
<dbReference type="InterPro" id="IPR003347">
    <property type="entry name" value="JmjC_dom"/>
</dbReference>
<evidence type="ECO:0000313" key="4">
    <source>
        <dbReference type="Proteomes" id="UP000269721"/>
    </source>
</evidence>
<evidence type="ECO:0000313" key="3">
    <source>
        <dbReference type="EMBL" id="RKO94159.1"/>
    </source>
</evidence>
<dbReference type="PANTHER" id="PTHR10694:SF7">
    <property type="entry name" value="[HISTONE H3]-TRIMETHYL-L-LYSINE(9) DEMETHYLASE"/>
    <property type="match status" value="1"/>
</dbReference>
<dbReference type="EMBL" id="KZ993989">
    <property type="protein sequence ID" value="RKO94159.1"/>
    <property type="molecule type" value="Genomic_DNA"/>
</dbReference>
<dbReference type="SMART" id="SM00558">
    <property type="entry name" value="JmjC"/>
    <property type="match status" value="1"/>
</dbReference>
<dbReference type="GO" id="GO:0000785">
    <property type="term" value="C:chromatin"/>
    <property type="evidence" value="ECO:0007669"/>
    <property type="project" value="TreeGrafter"/>
</dbReference>
<accession>A0A4P9WM67</accession>
<feature type="non-terminal residue" evidence="3">
    <location>
        <position position="1"/>
    </location>
</feature>
<dbReference type="SUPFAM" id="SSF51197">
    <property type="entry name" value="Clavaminate synthase-like"/>
    <property type="match status" value="1"/>
</dbReference>